<evidence type="ECO:0000256" key="5">
    <source>
        <dbReference type="ARBA" id="ARBA00022801"/>
    </source>
</evidence>
<dbReference type="PANTHER" id="PTHR11802">
    <property type="entry name" value="SERINE PROTEASE FAMILY S10 SERINE CARBOXYPEPTIDASE"/>
    <property type="match status" value="1"/>
</dbReference>
<keyword evidence="4 7" id="KW-0732">Signal</keyword>
<dbReference type="SUPFAM" id="SSF53474">
    <property type="entry name" value="alpha/beta-Hydrolases"/>
    <property type="match status" value="1"/>
</dbReference>
<feature type="chain" id="PRO_5007285778" evidence="7">
    <location>
        <begin position="17"/>
        <end position="476"/>
    </location>
</feature>
<accession>A0A131YRP0</accession>
<evidence type="ECO:0000313" key="8">
    <source>
        <dbReference type="EMBL" id="JAP81929.1"/>
    </source>
</evidence>
<proteinExistence type="inferred from homology"/>
<dbReference type="AlphaFoldDB" id="A0A131YRP0"/>
<keyword evidence="5" id="KW-0378">Hydrolase</keyword>
<evidence type="ECO:0000256" key="1">
    <source>
        <dbReference type="ARBA" id="ARBA00009431"/>
    </source>
</evidence>
<dbReference type="GO" id="GO:0006508">
    <property type="term" value="P:proteolysis"/>
    <property type="evidence" value="ECO:0007669"/>
    <property type="project" value="UniProtKB-KW"/>
</dbReference>
<name>A0A131YRP0_RHIAP</name>
<evidence type="ECO:0000256" key="2">
    <source>
        <dbReference type="ARBA" id="ARBA00022645"/>
    </source>
</evidence>
<dbReference type="InterPro" id="IPR001563">
    <property type="entry name" value="Peptidase_S10"/>
</dbReference>
<comment type="similarity">
    <text evidence="1">Belongs to the peptidase S10 family.</text>
</comment>
<sequence length="476" mass="53636">MYIMKTKTLCWTVVLALGGLKCIVSPEAISPAQISDGPLLLTQYINNTQYEEAKNASKVYIFEKMANVTAYSGFITVNSTCDINLFFLFFVSQENKSTDPVILWTQGGPGLSALFGELLQNGPIAFDPRTRNLSLRVNTLQKRANMIYLDLPVGAGFSFTSRNDCYSKSLDDINDHVAAFLSQFLLLFPEYKTRDFYAAGESYAARYSVSFANMMLETSNKVSLSLKGVIGGNGFLGSILDIADSSQFMYQLSMVEKSGCDEFSEQFQKMRNMTLDVRTKYAVIPQLARTLFIDKPRTLYQNVTLYNDYLSPLITERSPAMLGCFYLLNDSTVRQALHIGLSVPFQYNNPYLLASLAPDYLYNVTPILTNVLDQTNVLLYTGQIDPLFPSVNQRDYLSTLQWKEADVYKNAQRFPWKPTSWSHDDGFAGFLRQTERFTYAVIIAMSHYGAAENPDVIYYLIDQFITNSSNAANKAQ</sequence>
<dbReference type="PANTHER" id="PTHR11802:SF472">
    <property type="entry name" value="SERINE CARBOXYPEPTIDASE CPVL-RELATED"/>
    <property type="match status" value="1"/>
</dbReference>
<dbReference type="InterPro" id="IPR029058">
    <property type="entry name" value="AB_hydrolase_fold"/>
</dbReference>
<reference evidence="8" key="1">
    <citation type="journal article" date="2016" name="Ticks Tick Borne Dis.">
        <title>De novo assembly and annotation of the salivary gland transcriptome of Rhipicephalus appendiculatus male and female ticks during blood feeding.</title>
        <authorList>
            <person name="de Castro M.H."/>
            <person name="de Klerk D."/>
            <person name="Pienaar R."/>
            <person name="Latif A.A."/>
            <person name="Rees D.J."/>
            <person name="Mans B.J."/>
        </authorList>
    </citation>
    <scope>NUCLEOTIDE SEQUENCE</scope>
    <source>
        <tissue evidence="8">Salivary glands</tissue>
    </source>
</reference>
<dbReference type="EMBL" id="GEDV01006628">
    <property type="protein sequence ID" value="JAP81929.1"/>
    <property type="molecule type" value="Transcribed_RNA"/>
</dbReference>
<organism evidence="8">
    <name type="scientific">Rhipicephalus appendiculatus</name>
    <name type="common">Brown ear tick</name>
    <dbReference type="NCBI Taxonomy" id="34631"/>
    <lineage>
        <taxon>Eukaryota</taxon>
        <taxon>Metazoa</taxon>
        <taxon>Ecdysozoa</taxon>
        <taxon>Arthropoda</taxon>
        <taxon>Chelicerata</taxon>
        <taxon>Arachnida</taxon>
        <taxon>Acari</taxon>
        <taxon>Parasitiformes</taxon>
        <taxon>Ixodida</taxon>
        <taxon>Ixodoidea</taxon>
        <taxon>Ixodidae</taxon>
        <taxon>Rhipicephalinae</taxon>
        <taxon>Rhipicephalus</taxon>
        <taxon>Rhipicephalus</taxon>
    </lineage>
</organism>
<evidence type="ECO:0000256" key="4">
    <source>
        <dbReference type="ARBA" id="ARBA00022729"/>
    </source>
</evidence>
<keyword evidence="6" id="KW-0325">Glycoprotein</keyword>
<evidence type="ECO:0000256" key="6">
    <source>
        <dbReference type="ARBA" id="ARBA00023180"/>
    </source>
</evidence>
<dbReference type="Pfam" id="PF00450">
    <property type="entry name" value="Peptidase_S10"/>
    <property type="match status" value="1"/>
</dbReference>
<feature type="signal peptide" evidence="7">
    <location>
        <begin position="1"/>
        <end position="16"/>
    </location>
</feature>
<evidence type="ECO:0000256" key="7">
    <source>
        <dbReference type="SAM" id="SignalP"/>
    </source>
</evidence>
<dbReference type="GO" id="GO:0004185">
    <property type="term" value="F:serine-type carboxypeptidase activity"/>
    <property type="evidence" value="ECO:0007669"/>
    <property type="project" value="InterPro"/>
</dbReference>
<dbReference type="Gene3D" id="3.40.50.1820">
    <property type="entry name" value="alpha/beta hydrolase"/>
    <property type="match status" value="1"/>
</dbReference>
<keyword evidence="2 8" id="KW-0121">Carboxypeptidase</keyword>
<protein>
    <submittedName>
        <fullName evidence="8">Serine carboxypeptidase</fullName>
    </submittedName>
</protein>
<evidence type="ECO:0000256" key="3">
    <source>
        <dbReference type="ARBA" id="ARBA00022670"/>
    </source>
</evidence>
<dbReference type="PRINTS" id="PR00724">
    <property type="entry name" value="CRBOXYPTASEC"/>
</dbReference>
<keyword evidence="3" id="KW-0645">Protease</keyword>